<evidence type="ECO:0000313" key="2">
    <source>
        <dbReference type="Proteomes" id="UP000275777"/>
    </source>
</evidence>
<dbReference type="Proteomes" id="UP000275777">
    <property type="component" value="Chromosome"/>
</dbReference>
<proteinExistence type="predicted"/>
<reference evidence="1 2" key="1">
    <citation type="submission" date="2018-12" db="EMBL/GenBank/DDBJ databases">
        <authorList>
            <consortium name="Pathogen Informatics"/>
        </authorList>
    </citation>
    <scope>NUCLEOTIDE SEQUENCE [LARGE SCALE GENOMIC DNA]</scope>
    <source>
        <strain evidence="1 2">NCTC9695</strain>
    </source>
</reference>
<gene>
    <name evidence="1" type="ORF">NCTC9695_03380</name>
</gene>
<dbReference type="EMBL" id="LR134182">
    <property type="protein sequence ID" value="VEB42926.1"/>
    <property type="molecule type" value="Genomic_DNA"/>
</dbReference>
<dbReference type="AlphaFoldDB" id="A0A3S4HRL3"/>
<protein>
    <submittedName>
        <fullName evidence="1">Uncharacterized protein</fullName>
    </submittedName>
</protein>
<name>A0A3S4HRL3_CHRVL</name>
<evidence type="ECO:0000313" key="1">
    <source>
        <dbReference type="EMBL" id="VEB42926.1"/>
    </source>
</evidence>
<organism evidence="1 2">
    <name type="scientific">Chromobacterium violaceum</name>
    <dbReference type="NCBI Taxonomy" id="536"/>
    <lineage>
        <taxon>Bacteria</taxon>
        <taxon>Pseudomonadati</taxon>
        <taxon>Pseudomonadota</taxon>
        <taxon>Betaproteobacteria</taxon>
        <taxon>Neisseriales</taxon>
        <taxon>Chromobacteriaceae</taxon>
        <taxon>Chromobacterium</taxon>
    </lineage>
</organism>
<sequence length="80" mass="8975">MPTVLIDGVEYIPRAEVPPLTDERLQACLKELASIQYFSDCPHKHRAWAWDAMNALAPELAELASNDPQAAFERIHGSEE</sequence>
<accession>A0A3S4HRL3</accession>